<dbReference type="InterPro" id="IPR027417">
    <property type="entry name" value="P-loop_NTPase"/>
</dbReference>
<name>A0A284RPS7_ARMOS</name>
<proteinExistence type="predicted"/>
<dbReference type="InterPro" id="IPR051055">
    <property type="entry name" value="PIF1_helicase"/>
</dbReference>
<sequence>MFEKSLLTKLSDSVMVTHSQLGLQNADCPFGGLNVALFADFHQFPPVARTYAALYDSESSTDLGARGHNLYQQFKNVVLLNKQLRVMDPEWMGLLERLHSGICTADDVELLKTVTLDSPSCLPTSLDEMPWSNAIFITSCNAARNEWNAEALRCHCIRTGAVLYRSPAKDHKGKTHKELLMQERLHVAGMTEKKTGHVPDMLEIAIGMKCMVTINIATESDLANGTRGTIMDIILNPREPPPNPDEDNIVDLLYPPVLILFRPLNQENVLSFEGILSGLLPIVPSEVTFPVKHKKEKQYTVY</sequence>
<dbReference type="SUPFAM" id="SSF52540">
    <property type="entry name" value="P-loop containing nucleoside triphosphate hydrolases"/>
    <property type="match status" value="1"/>
</dbReference>
<dbReference type="Proteomes" id="UP000219338">
    <property type="component" value="Unassembled WGS sequence"/>
</dbReference>
<dbReference type="AlphaFoldDB" id="A0A284RPS7"/>
<protein>
    <recommendedName>
        <fullName evidence="3">DNA helicase</fullName>
    </recommendedName>
</protein>
<gene>
    <name evidence="1" type="ORF">ARMOST_14170</name>
</gene>
<reference evidence="2" key="1">
    <citation type="journal article" date="2017" name="Nat. Ecol. Evol.">
        <title>Genome expansion and lineage-specific genetic innovations in the forest pathogenic fungi Armillaria.</title>
        <authorList>
            <person name="Sipos G."/>
            <person name="Prasanna A.N."/>
            <person name="Walter M.C."/>
            <person name="O'Connor E."/>
            <person name="Balint B."/>
            <person name="Krizsan K."/>
            <person name="Kiss B."/>
            <person name="Hess J."/>
            <person name="Varga T."/>
            <person name="Slot J."/>
            <person name="Riley R."/>
            <person name="Boka B."/>
            <person name="Rigling D."/>
            <person name="Barry K."/>
            <person name="Lee J."/>
            <person name="Mihaltcheva S."/>
            <person name="LaButti K."/>
            <person name="Lipzen A."/>
            <person name="Waldron R."/>
            <person name="Moloney N.M."/>
            <person name="Sperisen C."/>
            <person name="Kredics L."/>
            <person name="Vagvoelgyi C."/>
            <person name="Patrignani A."/>
            <person name="Fitzpatrick D."/>
            <person name="Nagy I."/>
            <person name="Doyle S."/>
            <person name="Anderson J.B."/>
            <person name="Grigoriev I.V."/>
            <person name="Gueldener U."/>
            <person name="Muensterkoetter M."/>
            <person name="Nagy L.G."/>
        </authorList>
    </citation>
    <scope>NUCLEOTIDE SEQUENCE [LARGE SCALE GENOMIC DNA]</scope>
    <source>
        <strain evidence="2">C18/9</strain>
    </source>
</reference>
<evidence type="ECO:0000313" key="1">
    <source>
        <dbReference type="EMBL" id="SJL10776.1"/>
    </source>
</evidence>
<dbReference type="OrthoDB" id="2986975at2759"/>
<dbReference type="EMBL" id="FUEG01000013">
    <property type="protein sequence ID" value="SJL10776.1"/>
    <property type="molecule type" value="Genomic_DNA"/>
</dbReference>
<dbReference type="OMA" id="CMVTINI"/>
<dbReference type="PANTHER" id="PTHR47642">
    <property type="entry name" value="ATP-DEPENDENT DNA HELICASE"/>
    <property type="match status" value="1"/>
</dbReference>
<dbReference type="STRING" id="47428.A0A284RPS7"/>
<evidence type="ECO:0000313" key="2">
    <source>
        <dbReference type="Proteomes" id="UP000219338"/>
    </source>
</evidence>
<keyword evidence="2" id="KW-1185">Reference proteome</keyword>
<accession>A0A284RPS7</accession>
<organism evidence="1 2">
    <name type="scientific">Armillaria ostoyae</name>
    <name type="common">Armillaria root rot fungus</name>
    <dbReference type="NCBI Taxonomy" id="47428"/>
    <lineage>
        <taxon>Eukaryota</taxon>
        <taxon>Fungi</taxon>
        <taxon>Dikarya</taxon>
        <taxon>Basidiomycota</taxon>
        <taxon>Agaricomycotina</taxon>
        <taxon>Agaricomycetes</taxon>
        <taxon>Agaricomycetidae</taxon>
        <taxon>Agaricales</taxon>
        <taxon>Marasmiineae</taxon>
        <taxon>Physalacriaceae</taxon>
        <taxon>Armillaria</taxon>
    </lineage>
</organism>
<evidence type="ECO:0008006" key="3">
    <source>
        <dbReference type="Google" id="ProtNLM"/>
    </source>
</evidence>